<dbReference type="Proteomes" id="UP001196413">
    <property type="component" value="Unassembled WGS sequence"/>
</dbReference>
<dbReference type="PANTHER" id="PTHR10796">
    <property type="entry name" value="PATCHED-RELATED"/>
    <property type="match status" value="1"/>
</dbReference>
<evidence type="ECO:0000313" key="10">
    <source>
        <dbReference type="Proteomes" id="UP001196413"/>
    </source>
</evidence>
<dbReference type="PROSITE" id="PS50156">
    <property type="entry name" value="SSD"/>
    <property type="match status" value="1"/>
</dbReference>
<keyword evidence="4 7" id="KW-1133">Transmembrane helix</keyword>
<comment type="subcellular location">
    <subcellularLocation>
        <location evidence="1">Membrane</location>
        <topology evidence="1">Multi-pass membrane protein</topology>
    </subcellularLocation>
</comment>
<feature type="transmembrane region" description="Helical" evidence="7">
    <location>
        <begin position="744"/>
        <end position="764"/>
    </location>
</feature>
<dbReference type="GO" id="GO:0005886">
    <property type="term" value="C:plasma membrane"/>
    <property type="evidence" value="ECO:0007669"/>
    <property type="project" value="TreeGrafter"/>
</dbReference>
<sequence length="836" mass="94753">MSVLSLEPLIRRIFEAWGPIAYKFRWMLFISPFILTIGLSLGFLKMNGLRVDDPSYVFTPSDARWRRELKIFSEIWPLNENRFLPGKSFETKRFVNVLIRARDGGSILREEVLKEIQVLNQWVSNNISVSTDDGRFNLTYQDLCLSYDWVCGGNEHIDMFLQRNKVGQFIDLSYPRGGNKDTPVYLGTVLGEVELFKENNTVKNAKITQLFYFLKQEQSIVRRYSSDFSYAVERFFLHYYKSNIISVSFAHYQSLQDGLGENAERFAPNFLVSFTTLSIYALVCAFCLKRKPQKGIDWIRSKPWLACAAIGIDDMFIMNACWEQSDEHQPVPVRMAQTLSHAGVAVTITNITDIMSFAIGCITDLPGIQLFCLYAAVSVAFCYFFQITFFCGFMAICGDLERQKRHCVFFYKTMSCISIADLSQTHKEESVFPANLRQFQRTKSTKTPKIFSAPPPDASFCGVRQNSAECGKVHATPPPVYQHLPVQSRGHKEPNGIVKWFGEVYGPLIMTNSVRSTASIIFLIYIIGAYYGCVNFREGLNPGNLVTKDHYISNYFEDIKSFWKSGPQLHVAVIDAPDLTSSKTREQILSIVAAFENTEYTLGREGTVFFLLEYLNYLDQLNVELEDTPKLWHHKLRSWLKYTGGASQWASDININETTKIIQSFRFSIAMKNIVEPNNHKLAAKLMRTIADSQPFHVEVYYEAFPFADQYLIILPAMLFNVVISLLCMIVVSLLLVPSLPAGFIIFVSIVSINVGVFGYMTLWGVNLDAVSMISIIMSIGFAVDLSGHIVYAFVTSHGDTSQRVVGALETLGWPIFQRLVSHFKPVCGGTVSSEA</sequence>
<feature type="transmembrane region" description="Helical" evidence="7">
    <location>
        <begin position="770"/>
        <end position="795"/>
    </location>
</feature>
<feature type="transmembrane region" description="Helical" evidence="7">
    <location>
        <begin position="371"/>
        <end position="396"/>
    </location>
</feature>
<dbReference type="Gene3D" id="1.20.1640.10">
    <property type="entry name" value="Multidrug efflux transporter AcrB transmembrane domain"/>
    <property type="match status" value="1"/>
</dbReference>
<dbReference type="GO" id="GO:0030659">
    <property type="term" value="C:cytoplasmic vesicle membrane"/>
    <property type="evidence" value="ECO:0007669"/>
    <property type="project" value="TreeGrafter"/>
</dbReference>
<dbReference type="Pfam" id="PF02460">
    <property type="entry name" value="Patched"/>
    <property type="match status" value="1"/>
</dbReference>
<evidence type="ECO:0000256" key="5">
    <source>
        <dbReference type="ARBA" id="ARBA00023136"/>
    </source>
</evidence>
<name>A0AAD5MFZ1_PARTN</name>
<dbReference type="InterPro" id="IPR051697">
    <property type="entry name" value="Patched_domain-protein"/>
</dbReference>
<dbReference type="PANTHER" id="PTHR10796:SF193">
    <property type="entry name" value="SSD DOMAIN-CONTAINING PROTEIN"/>
    <property type="match status" value="1"/>
</dbReference>
<dbReference type="GO" id="GO:0006897">
    <property type="term" value="P:endocytosis"/>
    <property type="evidence" value="ECO:0007669"/>
    <property type="project" value="TreeGrafter"/>
</dbReference>
<dbReference type="GO" id="GO:0018996">
    <property type="term" value="P:molting cycle, collagen and cuticulin-based cuticle"/>
    <property type="evidence" value="ECO:0007669"/>
    <property type="project" value="TreeGrafter"/>
</dbReference>
<evidence type="ECO:0000313" key="9">
    <source>
        <dbReference type="EMBL" id="KAJ1356063.1"/>
    </source>
</evidence>
<evidence type="ECO:0000256" key="7">
    <source>
        <dbReference type="SAM" id="Phobius"/>
    </source>
</evidence>
<gene>
    <name evidence="9" type="primary">DAF-6</name>
    <name evidence="9" type="ORF">KIN20_013687</name>
</gene>
<evidence type="ECO:0000256" key="6">
    <source>
        <dbReference type="ARBA" id="ARBA00023180"/>
    </source>
</evidence>
<comment type="similarity">
    <text evidence="2">Belongs to the patched family.</text>
</comment>
<keyword evidence="10" id="KW-1185">Reference proteome</keyword>
<organism evidence="9 10">
    <name type="scientific">Parelaphostrongylus tenuis</name>
    <name type="common">Meningeal worm</name>
    <dbReference type="NCBI Taxonomy" id="148309"/>
    <lineage>
        <taxon>Eukaryota</taxon>
        <taxon>Metazoa</taxon>
        <taxon>Ecdysozoa</taxon>
        <taxon>Nematoda</taxon>
        <taxon>Chromadorea</taxon>
        <taxon>Rhabditida</taxon>
        <taxon>Rhabditina</taxon>
        <taxon>Rhabditomorpha</taxon>
        <taxon>Strongyloidea</taxon>
        <taxon>Metastrongylidae</taxon>
        <taxon>Parelaphostrongylus</taxon>
    </lineage>
</organism>
<evidence type="ECO:0000256" key="3">
    <source>
        <dbReference type="ARBA" id="ARBA00022692"/>
    </source>
</evidence>
<feature type="transmembrane region" description="Helical" evidence="7">
    <location>
        <begin position="266"/>
        <end position="288"/>
    </location>
</feature>
<protein>
    <submittedName>
        <fullName evidence="9">Sterol-sensing domain of SREBP cleavage-activation</fullName>
    </submittedName>
</protein>
<dbReference type="AlphaFoldDB" id="A0AAD5MFZ1"/>
<dbReference type="SUPFAM" id="SSF82866">
    <property type="entry name" value="Multidrug efflux transporter AcrB transmembrane domain"/>
    <property type="match status" value="2"/>
</dbReference>
<reference evidence="9" key="1">
    <citation type="submission" date="2021-06" db="EMBL/GenBank/DDBJ databases">
        <title>Parelaphostrongylus tenuis whole genome reference sequence.</title>
        <authorList>
            <person name="Garwood T.J."/>
            <person name="Larsen P.A."/>
            <person name="Fountain-Jones N.M."/>
            <person name="Garbe J.R."/>
            <person name="Macchietto M.G."/>
            <person name="Kania S.A."/>
            <person name="Gerhold R.W."/>
            <person name="Richards J.E."/>
            <person name="Wolf T.M."/>
        </authorList>
    </citation>
    <scope>NUCLEOTIDE SEQUENCE</scope>
    <source>
        <strain evidence="9">MNPRO001-30</strain>
        <tissue evidence="9">Meninges</tissue>
    </source>
</reference>
<keyword evidence="3 7" id="KW-0812">Transmembrane</keyword>
<feature type="domain" description="SSD" evidence="8">
    <location>
        <begin position="303"/>
        <end position="396"/>
    </location>
</feature>
<evidence type="ECO:0000256" key="1">
    <source>
        <dbReference type="ARBA" id="ARBA00004141"/>
    </source>
</evidence>
<feature type="transmembrane region" description="Helical" evidence="7">
    <location>
        <begin position="711"/>
        <end position="737"/>
    </location>
</feature>
<dbReference type="InterPro" id="IPR003392">
    <property type="entry name" value="PTHD_SSD"/>
</dbReference>
<evidence type="ECO:0000256" key="4">
    <source>
        <dbReference type="ARBA" id="ARBA00022989"/>
    </source>
</evidence>
<keyword evidence="6" id="KW-0325">Glycoprotein</keyword>
<keyword evidence="5 7" id="KW-0472">Membrane</keyword>
<dbReference type="InterPro" id="IPR000731">
    <property type="entry name" value="SSD"/>
</dbReference>
<accession>A0AAD5MFZ1</accession>
<evidence type="ECO:0000256" key="2">
    <source>
        <dbReference type="ARBA" id="ARBA00005585"/>
    </source>
</evidence>
<comment type="caution">
    <text evidence="9">The sequence shown here is derived from an EMBL/GenBank/DDBJ whole genome shotgun (WGS) entry which is preliminary data.</text>
</comment>
<evidence type="ECO:0000259" key="8">
    <source>
        <dbReference type="PROSITE" id="PS50156"/>
    </source>
</evidence>
<feature type="transmembrane region" description="Helical" evidence="7">
    <location>
        <begin position="24"/>
        <end position="44"/>
    </location>
</feature>
<proteinExistence type="inferred from homology"/>
<dbReference type="EMBL" id="JAHQIW010002671">
    <property type="protein sequence ID" value="KAJ1356063.1"/>
    <property type="molecule type" value="Genomic_DNA"/>
</dbReference>